<dbReference type="GO" id="GO:0016462">
    <property type="term" value="F:pyrophosphatase activity"/>
    <property type="evidence" value="ECO:0007669"/>
    <property type="project" value="InterPro"/>
</dbReference>
<evidence type="ECO:0000256" key="3">
    <source>
        <dbReference type="ARBA" id="ARBA00005582"/>
    </source>
</evidence>
<dbReference type="InterPro" id="IPR000086">
    <property type="entry name" value="NUDIX_hydrolase_dom"/>
</dbReference>
<dbReference type="GO" id="GO:0005634">
    <property type="term" value="C:nucleus"/>
    <property type="evidence" value="ECO:0007669"/>
    <property type="project" value="TreeGrafter"/>
</dbReference>
<dbReference type="OrthoDB" id="2011998at2759"/>
<keyword evidence="6" id="KW-0460">Magnesium</keyword>
<keyword evidence="5" id="KW-0378">Hydrolase</keyword>
<keyword evidence="8" id="KW-0496">Mitochondrion</keyword>
<dbReference type="SUPFAM" id="SSF55811">
    <property type="entry name" value="Nudix"/>
    <property type="match status" value="1"/>
</dbReference>
<accession>A0A1Q3CR49</accession>
<dbReference type="GO" id="GO:0005739">
    <property type="term" value="C:mitochondrion"/>
    <property type="evidence" value="ECO:0007669"/>
    <property type="project" value="UniProtKB-SubCell"/>
</dbReference>
<dbReference type="PROSITE" id="PS51462">
    <property type="entry name" value="NUDIX"/>
    <property type="match status" value="1"/>
</dbReference>
<comment type="cofactor">
    <cofactor evidence="1">
        <name>Mg(2+)</name>
        <dbReference type="ChEBI" id="CHEBI:18420"/>
    </cofactor>
</comment>
<comment type="similarity">
    <text evidence="3">Belongs to the Nudix hydrolase family.</text>
</comment>
<dbReference type="EMBL" id="BDDD01002674">
    <property type="protein sequence ID" value="GAV82581.1"/>
    <property type="molecule type" value="Genomic_DNA"/>
</dbReference>
<dbReference type="PANTHER" id="PTHR12629:SF71">
    <property type="entry name" value="HYDROLASE 13, MITOCHONDRIAL, PUTATIVE, EXPRESSED-RELATED"/>
    <property type="match status" value="1"/>
</dbReference>
<keyword evidence="11" id="KW-1185">Reference proteome</keyword>
<dbReference type="PROSITE" id="PS00893">
    <property type="entry name" value="NUDIX_BOX"/>
    <property type="match status" value="1"/>
</dbReference>
<dbReference type="AlphaFoldDB" id="A0A1Q3CR49"/>
<dbReference type="CDD" id="cd04666">
    <property type="entry name" value="NUDIX_DIPP2_like_Nudt4"/>
    <property type="match status" value="1"/>
</dbReference>
<dbReference type="InterPro" id="IPR020084">
    <property type="entry name" value="NUDIX_hydrolase_CS"/>
</dbReference>
<evidence type="ECO:0000256" key="7">
    <source>
        <dbReference type="ARBA" id="ARBA00022946"/>
    </source>
</evidence>
<dbReference type="STRING" id="3775.A0A1Q3CR49"/>
<dbReference type="PANTHER" id="PTHR12629">
    <property type="entry name" value="DIPHOSPHOINOSITOL POLYPHOSPHATE PHOSPHOHYDROLASE"/>
    <property type="match status" value="1"/>
</dbReference>
<dbReference type="InParanoid" id="A0A1Q3CR49"/>
<dbReference type="GO" id="GO:0046872">
    <property type="term" value="F:metal ion binding"/>
    <property type="evidence" value="ECO:0007669"/>
    <property type="project" value="UniProtKB-KW"/>
</dbReference>
<dbReference type="FunFam" id="3.90.79.10:FF:000030">
    <property type="entry name" value="Nudix hydrolase 13 mitochondrial"/>
    <property type="match status" value="1"/>
</dbReference>
<evidence type="ECO:0000256" key="5">
    <source>
        <dbReference type="ARBA" id="ARBA00022801"/>
    </source>
</evidence>
<keyword evidence="4" id="KW-0479">Metal-binding</keyword>
<dbReference type="InterPro" id="IPR047198">
    <property type="entry name" value="DDP-like_NUDIX"/>
</dbReference>
<evidence type="ECO:0000256" key="2">
    <source>
        <dbReference type="ARBA" id="ARBA00004173"/>
    </source>
</evidence>
<evidence type="ECO:0000256" key="4">
    <source>
        <dbReference type="ARBA" id="ARBA00022723"/>
    </source>
</evidence>
<sequence length="220" mass="24935">MSSSLARTGRDKQRYEDQLRLVSGCIPYKFENNGENKNCNLENELRVLMISTPNRDDLVFPKGGWEDDETISEAANREALEEAGVTGILSENPLGVWEFRSKSKQNSCSLEGGCRGYMFAMEVVEELDSWPEQSSYNRKWLTPEDAFKLCRYDWMRDALKRFLTTITKESTNGTREEFNEHSSIPADSVTEHQILSTGSFGKPRGVQCLQGSCSKCFVQG</sequence>
<dbReference type="Pfam" id="PF00293">
    <property type="entry name" value="NUDIX"/>
    <property type="match status" value="1"/>
</dbReference>
<comment type="caution">
    <text evidence="10">The sequence shown here is derived from an EMBL/GenBank/DDBJ whole genome shotgun (WGS) entry which is preliminary data.</text>
</comment>
<evidence type="ECO:0000256" key="6">
    <source>
        <dbReference type="ARBA" id="ARBA00022842"/>
    </source>
</evidence>
<comment type="subcellular location">
    <subcellularLocation>
        <location evidence="2">Mitochondrion</location>
    </subcellularLocation>
</comment>
<dbReference type="InterPro" id="IPR015797">
    <property type="entry name" value="NUDIX_hydrolase-like_dom_sf"/>
</dbReference>
<keyword evidence="7" id="KW-0809">Transit peptide</keyword>
<evidence type="ECO:0000256" key="8">
    <source>
        <dbReference type="ARBA" id="ARBA00023128"/>
    </source>
</evidence>
<reference evidence="11" key="1">
    <citation type="submission" date="2016-04" db="EMBL/GenBank/DDBJ databases">
        <title>Cephalotus genome sequencing.</title>
        <authorList>
            <person name="Fukushima K."/>
            <person name="Hasebe M."/>
            <person name="Fang X."/>
        </authorList>
    </citation>
    <scope>NUCLEOTIDE SEQUENCE [LARGE SCALE GENOMIC DNA]</scope>
    <source>
        <strain evidence="11">cv. St1</strain>
    </source>
</reference>
<feature type="domain" description="Nudix hydrolase" evidence="9">
    <location>
        <begin position="18"/>
        <end position="163"/>
    </location>
</feature>
<organism evidence="10 11">
    <name type="scientific">Cephalotus follicularis</name>
    <name type="common">Albany pitcher plant</name>
    <dbReference type="NCBI Taxonomy" id="3775"/>
    <lineage>
        <taxon>Eukaryota</taxon>
        <taxon>Viridiplantae</taxon>
        <taxon>Streptophyta</taxon>
        <taxon>Embryophyta</taxon>
        <taxon>Tracheophyta</taxon>
        <taxon>Spermatophyta</taxon>
        <taxon>Magnoliopsida</taxon>
        <taxon>eudicotyledons</taxon>
        <taxon>Gunneridae</taxon>
        <taxon>Pentapetalae</taxon>
        <taxon>rosids</taxon>
        <taxon>fabids</taxon>
        <taxon>Oxalidales</taxon>
        <taxon>Cephalotaceae</taxon>
        <taxon>Cephalotus</taxon>
    </lineage>
</organism>
<evidence type="ECO:0000313" key="10">
    <source>
        <dbReference type="EMBL" id="GAV82581.1"/>
    </source>
</evidence>
<dbReference type="Proteomes" id="UP000187406">
    <property type="component" value="Unassembled WGS sequence"/>
</dbReference>
<protein>
    <submittedName>
        <fullName evidence="10">NUDIX domain-containing protein</fullName>
    </submittedName>
</protein>
<gene>
    <name evidence="10" type="ORF">CFOL_v3_26032</name>
</gene>
<evidence type="ECO:0000313" key="11">
    <source>
        <dbReference type="Proteomes" id="UP000187406"/>
    </source>
</evidence>
<evidence type="ECO:0000256" key="1">
    <source>
        <dbReference type="ARBA" id="ARBA00001946"/>
    </source>
</evidence>
<dbReference type="Gene3D" id="3.90.79.10">
    <property type="entry name" value="Nucleoside Triphosphate Pyrophosphohydrolase"/>
    <property type="match status" value="1"/>
</dbReference>
<evidence type="ECO:0000259" key="9">
    <source>
        <dbReference type="PROSITE" id="PS51462"/>
    </source>
</evidence>
<name>A0A1Q3CR49_CEPFO</name>
<proteinExistence type="inferred from homology"/>